<protein>
    <recommendedName>
        <fullName evidence="2">Endonuclease/exonuclease/phosphatase domain-containing protein</fullName>
    </recommendedName>
</protein>
<evidence type="ECO:0000313" key="1">
    <source>
        <dbReference type="EMBL" id="SVC21908.1"/>
    </source>
</evidence>
<evidence type="ECO:0008006" key="2">
    <source>
        <dbReference type="Google" id="ProtNLM"/>
    </source>
</evidence>
<dbReference type="PROSITE" id="PS51257">
    <property type="entry name" value="PROKAR_LIPOPROTEIN"/>
    <property type="match status" value="1"/>
</dbReference>
<organism evidence="1">
    <name type="scientific">marine metagenome</name>
    <dbReference type="NCBI Taxonomy" id="408172"/>
    <lineage>
        <taxon>unclassified sequences</taxon>
        <taxon>metagenomes</taxon>
        <taxon>ecological metagenomes</taxon>
    </lineage>
</organism>
<reference evidence="1" key="1">
    <citation type="submission" date="2018-05" db="EMBL/GenBank/DDBJ databases">
        <authorList>
            <person name="Lanie J.A."/>
            <person name="Ng W.-L."/>
            <person name="Kazmierczak K.M."/>
            <person name="Andrzejewski T.M."/>
            <person name="Davidsen T.M."/>
            <person name="Wayne K.J."/>
            <person name="Tettelin H."/>
            <person name="Glass J.I."/>
            <person name="Rusch D."/>
            <person name="Podicherti R."/>
            <person name="Tsui H.-C.T."/>
            <person name="Winkler M.E."/>
        </authorList>
    </citation>
    <scope>NUCLEOTIDE SEQUENCE</scope>
</reference>
<sequence>MKSHRIQTLLLLAGLLLSGCEPLVNQFNDVEDAVMYQASSIKEFGPKKSIKVITWNIRFGVARLRFFG</sequence>
<gene>
    <name evidence="1" type="ORF">METZ01_LOCUS274762</name>
</gene>
<dbReference type="AlphaFoldDB" id="A0A382KC11"/>
<accession>A0A382KC11</accession>
<name>A0A382KC11_9ZZZZ</name>
<dbReference type="EMBL" id="UINC01079677">
    <property type="protein sequence ID" value="SVC21908.1"/>
    <property type="molecule type" value="Genomic_DNA"/>
</dbReference>
<feature type="non-terminal residue" evidence="1">
    <location>
        <position position="68"/>
    </location>
</feature>
<proteinExistence type="predicted"/>